<dbReference type="OrthoDB" id="240546at2759"/>
<name>A0A2G9RG10_AQUCT</name>
<dbReference type="AlphaFoldDB" id="A0A2G9RG10"/>
<feature type="non-terminal residue" evidence="1">
    <location>
        <position position="45"/>
    </location>
</feature>
<dbReference type="EMBL" id="KV940483">
    <property type="protein sequence ID" value="PIO26818.1"/>
    <property type="molecule type" value="Genomic_DNA"/>
</dbReference>
<reference evidence="1" key="1">
    <citation type="submission" date="2017-08" db="EMBL/GenBank/DDBJ databases">
        <title>Assembly of the North American Bullfrog Genome.</title>
        <authorList>
            <person name="Warren R.L."/>
            <person name="Vandervalk B.P."/>
            <person name="Kucuk E."/>
            <person name="Birol I."/>
            <person name="Helbing C."/>
            <person name="Pandoh P."/>
            <person name="Behsaz B."/>
            <person name="Mohamadi H."/>
            <person name="Chu J."/>
            <person name="Jackman S."/>
            <person name="Hammond S.A."/>
            <person name="Veldhoen N."/>
            <person name="Kirk H."/>
            <person name="Zhao Y."/>
            <person name="Coope R."/>
            <person name="Pleasance S."/>
            <person name="Moore R."/>
            <person name="Holt R."/>
        </authorList>
    </citation>
    <scope>NUCLEOTIDE SEQUENCE</scope>
    <source>
        <strain evidence="1">Bruno</strain>
        <tissue evidence="1">Liver</tissue>
    </source>
</reference>
<protein>
    <submittedName>
        <fullName evidence="1">Uncharacterized protein</fullName>
    </submittedName>
</protein>
<gene>
    <name evidence="1" type="ORF">AB205_0139730</name>
</gene>
<evidence type="ECO:0000313" key="1">
    <source>
        <dbReference type="EMBL" id="PIO26818.1"/>
    </source>
</evidence>
<accession>A0A2G9RG10</accession>
<sequence length="45" mass="5328">MVMVVKNPVVEKQKDGKTVLEYEEDELLDKVYSSVLQQCYKMYKV</sequence>
<organism evidence="1">
    <name type="scientific">Aquarana catesbeiana</name>
    <name type="common">American bullfrog</name>
    <name type="synonym">Rana catesbeiana</name>
    <dbReference type="NCBI Taxonomy" id="8400"/>
    <lineage>
        <taxon>Eukaryota</taxon>
        <taxon>Metazoa</taxon>
        <taxon>Chordata</taxon>
        <taxon>Craniata</taxon>
        <taxon>Vertebrata</taxon>
        <taxon>Euteleostomi</taxon>
        <taxon>Amphibia</taxon>
        <taxon>Batrachia</taxon>
        <taxon>Anura</taxon>
        <taxon>Neobatrachia</taxon>
        <taxon>Ranoidea</taxon>
        <taxon>Ranidae</taxon>
        <taxon>Aquarana</taxon>
    </lineage>
</organism>
<proteinExistence type="predicted"/>